<organism evidence="30 32">
    <name type="scientific">Phyllostomus discolor</name>
    <name type="common">pale spear-nosed bat</name>
    <dbReference type="NCBI Taxonomy" id="89673"/>
    <lineage>
        <taxon>Eukaryota</taxon>
        <taxon>Metazoa</taxon>
        <taxon>Chordata</taxon>
        <taxon>Craniata</taxon>
        <taxon>Vertebrata</taxon>
        <taxon>Euteleostomi</taxon>
        <taxon>Mammalia</taxon>
        <taxon>Eutheria</taxon>
        <taxon>Laurasiatheria</taxon>
        <taxon>Chiroptera</taxon>
        <taxon>Yangochiroptera</taxon>
        <taxon>Phyllostomidae</taxon>
        <taxon>Phyllostominae</taxon>
        <taxon>Phyllostomus</taxon>
    </lineage>
</organism>
<evidence type="ECO:0000256" key="25">
    <source>
        <dbReference type="ARBA" id="ARBA00049032"/>
    </source>
</evidence>
<comment type="catalytic activity">
    <reaction evidence="24">
        <text>O(6)-methyl-dGTP + H2O = O(6)-methyl-dGMP + diphosphate + H(+)</text>
        <dbReference type="Rhea" id="RHEA:67600"/>
        <dbReference type="ChEBI" id="CHEBI:15377"/>
        <dbReference type="ChEBI" id="CHEBI:15378"/>
        <dbReference type="ChEBI" id="CHEBI:33019"/>
        <dbReference type="ChEBI" id="CHEBI:169974"/>
        <dbReference type="ChEBI" id="CHEBI:169975"/>
    </reaction>
    <physiologicalReaction direction="left-to-right" evidence="24">
        <dbReference type="Rhea" id="RHEA:67601"/>
    </physiologicalReaction>
</comment>
<dbReference type="EMBL" id="JABVXQ010000013">
    <property type="protein sequence ID" value="KAF6082286.1"/>
    <property type="molecule type" value="Genomic_DNA"/>
</dbReference>
<keyword evidence="6" id="KW-0963">Cytoplasm</keyword>
<evidence type="ECO:0000256" key="2">
    <source>
        <dbReference type="ARBA" id="ARBA00004123"/>
    </source>
</evidence>
<evidence type="ECO:0000259" key="28">
    <source>
        <dbReference type="PROSITE" id="PS51462"/>
    </source>
</evidence>
<dbReference type="FunFam" id="3.90.79.10:FF:000043">
    <property type="entry name" value="7,8-dihydro-8-oxoguanine triphosphatase"/>
    <property type="match status" value="1"/>
</dbReference>
<reference evidence="29 31" key="1">
    <citation type="journal article" date="2020" name="Nature">
        <title>Six reference-quality genomes reveal evolution of bat adaptations.</title>
        <authorList>
            <person name="Jebb D."/>
            <person name="Huang Z."/>
            <person name="Pippel M."/>
            <person name="Hughes G.M."/>
            <person name="Lavrichenko K."/>
            <person name="Devanna P."/>
            <person name="Winkler S."/>
            <person name="Jermiin L.S."/>
            <person name="Skirmuntt E.C."/>
            <person name="Katzourakis A."/>
            <person name="Burkitt-Gray L."/>
            <person name="Ray D.A."/>
            <person name="Sullivan K.A.M."/>
            <person name="Roscito J.G."/>
            <person name="Kirilenko B.M."/>
            <person name="Davalos L.M."/>
            <person name="Corthals A.P."/>
            <person name="Power M.L."/>
            <person name="Jones G."/>
            <person name="Ransome R.D."/>
            <person name="Dechmann D.K.N."/>
            <person name="Locatelli A.G."/>
            <person name="Puechmaille S.J."/>
            <person name="Fedrigo O."/>
            <person name="Jarvis E.D."/>
            <person name="Hiller M."/>
            <person name="Vernes S.C."/>
            <person name="Myers E.W."/>
            <person name="Teeling E.C."/>
        </authorList>
    </citation>
    <scope>NUCLEOTIDE SEQUENCE [LARGE SCALE GENOMIC DNA]</scope>
    <source>
        <strain evidence="29">Bat1K_MPI-CBG_1</strain>
    </source>
</reference>
<dbReference type="PRINTS" id="PR00502">
    <property type="entry name" value="NUDIXFAMILY"/>
</dbReference>
<evidence type="ECO:0000256" key="5">
    <source>
        <dbReference type="ARBA" id="ARBA00011245"/>
    </source>
</evidence>
<dbReference type="GO" id="GO:0005737">
    <property type="term" value="C:cytoplasm"/>
    <property type="evidence" value="ECO:0007669"/>
    <property type="project" value="UniProtKB-SubCell"/>
</dbReference>
<dbReference type="InterPro" id="IPR003563">
    <property type="entry name" value="8ODP"/>
</dbReference>
<evidence type="ECO:0000256" key="24">
    <source>
        <dbReference type="ARBA" id="ARBA00048894"/>
    </source>
</evidence>
<proteinExistence type="inferred from homology"/>
<keyword evidence="8 27" id="KW-0378">Hydrolase</keyword>
<dbReference type="CDD" id="cd03427">
    <property type="entry name" value="NUDIX_MTH1_Nudt1"/>
    <property type="match status" value="1"/>
</dbReference>
<evidence type="ECO:0000256" key="9">
    <source>
        <dbReference type="ARBA" id="ARBA00022842"/>
    </source>
</evidence>
<evidence type="ECO:0000313" key="31">
    <source>
        <dbReference type="Proteomes" id="UP000664940"/>
    </source>
</evidence>
<dbReference type="InterPro" id="IPR000086">
    <property type="entry name" value="NUDIX_hydrolase_dom"/>
</dbReference>
<evidence type="ECO:0000256" key="7">
    <source>
        <dbReference type="ARBA" id="ARBA00022723"/>
    </source>
</evidence>
<comment type="subcellular location">
    <subcellularLocation>
        <location evidence="3">Cytoplasm</location>
    </subcellularLocation>
    <subcellularLocation>
        <location evidence="2">Nucleus</location>
    </subcellularLocation>
</comment>
<dbReference type="PANTHER" id="PTHR43758:SF2">
    <property type="entry name" value="OXIDIZED PURINE NUCLEOSIDE TRIPHOSPHATE HYDROLASE"/>
    <property type="match status" value="1"/>
</dbReference>
<evidence type="ECO:0000313" key="29">
    <source>
        <dbReference type="EMBL" id="KAF6082286.1"/>
    </source>
</evidence>
<dbReference type="OrthoDB" id="408303at2759"/>
<dbReference type="GO" id="GO:0042262">
    <property type="term" value="P:DNA protection"/>
    <property type="evidence" value="ECO:0007669"/>
    <property type="project" value="InterPro"/>
</dbReference>
<dbReference type="GO" id="GO:0008413">
    <property type="term" value="F:8-oxo-7,8-dihydroguanosine triphosphate pyrophosphatase activity"/>
    <property type="evidence" value="ECO:0007669"/>
    <property type="project" value="InterPro"/>
</dbReference>
<dbReference type="RefSeq" id="XP_028384063.1">
    <property type="nucleotide sequence ID" value="XM_028528262.2"/>
</dbReference>
<dbReference type="CTD" id="4521"/>
<evidence type="ECO:0000256" key="3">
    <source>
        <dbReference type="ARBA" id="ARBA00004496"/>
    </source>
</evidence>
<dbReference type="Proteomes" id="UP000504628">
    <property type="component" value="Chromosome 13"/>
</dbReference>
<dbReference type="Proteomes" id="UP000664940">
    <property type="component" value="Unassembled WGS sequence"/>
</dbReference>
<reference evidence="32 33" key="2">
    <citation type="submission" date="2025-04" db="UniProtKB">
        <authorList>
            <consortium name="RefSeq"/>
        </authorList>
    </citation>
    <scope>IDENTIFICATION</scope>
    <source>
        <tissue evidence="32 33">Muscle</tissue>
    </source>
</reference>
<dbReference type="InterPro" id="IPR020476">
    <property type="entry name" value="Nudix_hydrolase"/>
</dbReference>
<keyword evidence="7" id="KW-0479">Metal-binding</keyword>
<comment type="catalytic activity">
    <reaction evidence="13">
        <text>2-oxo-dATP + H2O = 2-oxo-dAMP + diphosphate + H(+)</text>
        <dbReference type="Rhea" id="RHEA:31583"/>
        <dbReference type="ChEBI" id="CHEBI:15377"/>
        <dbReference type="ChEBI" id="CHEBI:15378"/>
        <dbReference type="ChEBI" id="CHEBI:33019"/>
        <dbReference type="ChEBI" id="CHEBI:63212"/>
        <dbReference type="ChEBI" id="CHEBI:77897"/>
        <dbReference type="EC" id="3.6.1.56"/>
    </reaction>
    <physiologicalReaction direction="left-to-right" evidence="13">
        <dbReference type="Rhea" id="RHEA:31584"/>
    </physiologicalReaction>
</comment>
<evidence type="ECO:0000256" key="20">
    <source>
        <dbReference type="ARBA" id="ARBA00030682"/>
    </source>
</evidence>
<comment type="function">
    <text evidence="26">Oxidized purine nucleoside triphosphate hydrolase which is a prominent sanitizer of the oxidized nucleotide pool. Catalyzes the hydrolysis of 2-oxo-dATP (2-hydroxy-dATP) into 2-oxo-dAMP. Also has a significant hydrolase activity toward 2-oxo-ATP, 8-oxo-dGTP and 8-oxo-dATP. Through the hydrolysis of oxidized purine nucleoside triphosphates, prevents their incorporation into DNA and the subsequent transversions A:T to C:G and G:C to T:A. Also catalyzes the hydrolysis of methylated purine nucleoside triphosphate preventing their integration into DNA. Through this antimutagenic activity protects cells from oxidative stress.</text>
</comment>
<dbReference type="InterPro" id="IPR015797">
    <property type="entry name" value="NUDIX_hydrolase-like_dom_sf"/>
</dbReference>
<evidence type="ECO:0000256" key="18">
    <source>
        <dbReference type="ARBA" id="ARBA00029673"/>
    </source>
</evidence>
<comment type="catalytic activity">
    <reaction evidence="14">
        <text>8-oxo-dGTP + H2O = 8-oxo-dGMP + diphosphate + H(+)</text>
        <dbReference type="Rhea" id="RHEA:31575"/>
        <dbReference type="ChEBI" id="CHEBI:15377"/>
        <dbReference type="ChEBI" id="CHEBI:15378"/>
        <dbReference type="ChEBI" id="CHEBI:33019"/>
        <dbReference type="ChEBI" id="CHEBI:63224"/>
        <dbReference type="ChEBI" id="CHEBI:77896"/>
    </reaction>
    <physiologicalReaction direction="left-to-right" evidence="14">
        <dbReference type="Rhea" id="RHEA:31576"/>
    </physiologicalReaction>
</comment>
<dbReference type="PROSITE" id="PS00893">
    <property type="entry name" value="NUDIX_BOX"/>
    <property type="match status" value="1"/>
</dbReference>
<dbReference type="Pfam" id="PF00293">
    <property type="entry name" value="NUDIX"/>
    <property type="match status" value="1"/>
</dbReference>
<accession>A0A6J2N1E3</accession>
<evidence type="ECO:0000256" key="19">
    <source>
        <dbReference type="ARBA" id="ARBA00030634"/>
    </source>
</evidence>
<evidence type="ECO:0000256" key="15">
    <source>
        <dbReference type="ARBA" id="ARBA00024596"/>
    </source>
</evidence>
<evidence type="ECO:0000256" key="21">
    <source>
        <dbReference type="ARBA" id="ARBA00031927"/>
    </source>
</evidence>
<dbReference type="RefSeq" id="XP_035870529.1">
    <property type="nucleotide sequence ID" value="XM_036014636.1"/>
</dbReference>
<sequence length="156" mass="17982">MGAPRLYTLVLVVQPERVLLGMKKRGFGAGRWNGFGGKVEEGETIEDGAKRELQEECGVTADTLHKAGRIVFEFEGQPERMDVHIFRADSVQGTPAESDEMRPQWFPLDRIPFADMWPDDSYWFPLLLQKRRFHGYFKFQGQDTILDYQLREVADA</sequence>
<evidence type="ECO:0000256" key="23">
    <source>
        <dbReference type="ARBA" id="ARBA00048002"/>
    </source>
</evidence>
<evidence type="ECO:0000256" key="14">
    <source>
        <dbReference type="ARBA" id="ARBA00024486"/>
    </source>
</evidence>
<name>A0A6J2N1E3_9CHIR</name>
<comment type="catalytic activity">
    <reaction evidence="23">
        <text>N(6)-methyl-ATP + H2O = N(6)-methyl-AMP + diphosphate + H(+)</text>
        <dbReference type="Rhea" id="RHEA:67608"/>
        <dbReference type="ChEBI" id="CHEBI:15377"/>
        <dbReference type="ChEBI" id="CHEBI:15378"/>
        <dbReference type="ChEBI" id="CHEBI:33019"/>
        <dbReference type="ChEBI" id="CHEBI:144842"/>
        <dbReference type="ChEBI" id="CHEBI:172873"/>
    </reaction>
    <physiologicalReaction direction="left-to-right" evidence="23">
        <dbReference type="Rhea" id="RHEA:67609"/>
    </physiologicalReaction>
</comment>
<protein>
    <recommendedName>
        <fullName evidence="17">Oxidized purine nucleoside triphosphate hydrolase</fullName>
        <ecNumber evidence="16">3.6.1.56</ecNumber>
    </recommendedName>
    <alternativeName>
        <fullName evidence="21">2-hydroxy-dATP diphosphatase</fullName>
    </alternativeName>
    <alternativeName>
        <fullName evidence="20">7,8-dihydro-8-oxoguanine triphosphatase</fullName>
    </alternativeName>
    <alternativeName>
        <fullName evidence="19">8-oxo-dGTPase</fullName>
    </alternativeName>
    <alternativeName>
        <fullName evidence="22">Methylated purine nucleoside triphosphate hydrolase</fullName>
    </alternativeName>
    <alternativeName>
        <fullName evidence="18">Nucleoside diphosphate-linked moiety X motif 1</fullName>
    </alternativeName>
</protein>
<evidence type="ECO:0000256" key="11">
    <source>
        <dbReference type="ARBA" id="ARBA00023242"/>
    </source>
</evidence>
<comment type="cofactor">
    <cofactor evidence="1">
        <name>Mg(2+)</name>
        <dbReference type="ChEBI" id="CHEBI:18420"/>
    </cofactor>
</comment>
<dbReference type="PANTHER" id="PTHR43758">
    <property type="entry name" value="7,8-DIHYDRO-8-OXOGUANINE TRIPHOSPHATASE"/>
    <property type="match status" value="1"/>
</dbReference>
<dbReference type="GO" id="GO:0046872">
    <property type="term" value="F:metal ion binding"/>
    <property type="evidence" value="ECO:0007669"/>
    <property type="project" value="UniProtKB-KW"/>
</dbReference>
<evidence type="ECO:0000256" key="10">
    <source>
        <dbReference type="ARBA" id="ARBA00022884"/>
    </source>
</evidence>
<evidence type="ECO:0000313" key="33">
    <source>
        <dbReference type="RefSeq" id="XP_035870529.1"/>
    </source>
</evidence>
<dbReference type="GO" id="GO:0003723">
    <property type="term" value="F:RNA binding"/>
    <property type="evidence" value="ECO:0007669"/>
    <property type="project" value="UniProtKB-KW"/>
</dbReference>
<evidence type="ECO:0000313" key="32">
    <source>
        <dbReference type="RefSeq" id="XP_028384063.1"/>
    </source>
</evidence>
<evidence type="ECO:0000256" key="26">
    <source>
        <dbReference type="ARBA" id="ARBA00053094"/>
    </source>
</evidence>
<dbReference type="GeneID" id="114509756"/>
<evidence type="ECO:0000256" key="8">
    <source>
        <dbReference type="ARBA" id="ARBA00022801"/>
    </source>
</evidence>
<dbReference type="EC" id="3.6.1.56" evidence="16"/>
<comment type="catalytic activity">
    <reaction evidence="12">
        <text>8-oxo-dATP + H2O = 8-oxo-dAMP + diphosphate + H(+)</text>
        <dbReference type="Rhea" id="RHEA:65396"/>
        <dbReference type="ChEBI" id="CHEBI:15377"/>
        <dbReference type="ChEBI" id="CHEBI:15378"/>
        <dbReference type="ChEBI" id="CHEBI:33019"/>
        <dbReference type="ChEBI" id="CHEBI:71361"/>
        <dbReference type="ChEBI" id="CHEBI:172871"/>
    </reaction>
    <physiologicalReaction direction="left-to-right" evidence="12">
        <dbReference type="Rhea" id="RHEA:65397"/>
    </physiologicalReaction>
</comment>
<comment type="similarity">
    <text evidence="4 27">Belongs to the Nudix hydrolase family.</text>
</comment>
<evidence type="ECO:0000256" key="4">
    <source>
        <dbReference type="ARBA" id="ARBA00005582"/>
    </source>
</evidence>
<keyword evidence="9" id="KW-0460">Magnesium</keyword>
<evidence type="ECO:0000313" key="30">
    <source>
        <dbReference type="Proteomes" id="UP000504628"/>
    </source>
</evidence>
<evidence type="ECO:0000256" key="17">
    <source>
        <dbReference type="ARBA" id="ARBA00026218"/>
    </source>
</evidence>
<comment type="catalytic activity">
    <reaction evidence="25">
        <text>N(6)-methyl-dATP + H2O = N(6)-methyl-dAMP + diphosphate + H(+)</text>
        <dbReference type="Rhea" id="RHEA:67604"/>
        <dbReference type="ChEBI" id="CHEBI:15377"/>
        <dbReference type="ChEBI" id="CHEBI:15378"/>
        <dbReference type="ChEBI" id="CHEBI:33019"/>
        <dbReference type="ChEBI" id="CHEBI:169976"/>
        <dbReference type="ChEBI" id="CHEBI:172872"/>
    </reaction>
    <physiologicalReaction direction="left-to-right" evidence="25">
        <dbReference type="Rhea" id="RHEA:67605"/>
    </physiologicalReaction>
</comment>
<feature type="domain" description="Nudix hydrolase" evidence="28">
    <location>
        <begin position="3"/>
        <end position="132"/>
    </location>
</feature>
<evidence type="ECO:0000256" key="27">
    <source>
        <dbReference type="RuleBase" id="RU003476"/>
    </source>
</evidence>
<dbReference type="AlphaFoldDB" id="A0A6J2N1E3"/>
<dbReference type="PRINTS" id="PR01403">
    <property type="entry name" value="8OXTPHPHTASE"/>
</dbReference>
<evidence type="ECO:0000256" key="6">
    <source>
        <dbReference type="ARBA" id="ARBA00022490"/>
    </source>
</evidence>
<comment type="subunit">
    <text evidence="5">Monomer.</text>
</comment>
<evidence type="ECO:0000256" key="16">
    <source>
        <dbReference type="ARBA" id="ARBA00026103"/>
    </source>
</evidence>
<evidence type="ECO:0000256" key="22">
    <source>
        <dbReference type="ARBA" id="ARBA00032071"/>
    </source>
</evidence>
<dbReference type="Gene3D" id="3.90.79.10">
    <property type="entry name" value="Nucleoside Triphosphate Pyrophosphohydrolase"/>
    <property type="match status" value="1"/>
</dbReference>
<evidence type="ECO:0000256" key="1">
    <source>
        <dbReference type="ARBA" id="ARBA00001946"/>
    </source>
</evidence>
<evidence type="ECO:0000256" key="13">
    <source>
        <dbReference type="ARBA" id="ARBA00024459"/>
    </source>
</evidence>
<dbReference type="GO" id="GO:0005634">
    <property type="term" value="C:nucleus"/>
    <property type="evidence" value="ECO:0007669"/>
    <property type="project" value="UniProtKB-SubCell"/>
</dbReference>
<dbReference type="PROSITE" id="PS51462">
    <property type="entry name" value="NUDIX"/>
    <property type="match status" value="1"/>
</dbReference>
<keyword evidence="11" id="KW-0539">Nucleus</keyword>
<dbReference type="SUPFAM" id="SSF55811">
    <property type="entry name" value="Nudix"/>
    <property type="match status" value="1"/>
</dbReference>
<dbReference type="KEGG" id="pdic:114509756"/>
<dbReference type="GO" id="GO:0008828">
    <property type="term" value="F:dATP diphosphatase activity"/>
    <property type="evidence" value="ECO:0007669"/>
    <property type="project" value="UniProtKB-EC"/>
</dbReference>
<dbReference type="InterPro" id="IPR020084">
    <property type="entry name" value="NUDIX_hydrolase_CS"/>
</dbReference>
<gene>
    <name evidence="32 33" type="primary">NUDT1</name>
    <name evidence="29" type="ORF">HJG60_014124</name>
</gene>
<keyword evidence="10" id="KW-0694">RNA-binding</keyword>
<evidence type="ECO:0000256" key="12">
    <source>
        <dbReference type="ARBA" id="ARBA00024448"/>
    </source>
</evidence>
<comment type="catalytic activity">
    <reaction evidence="15">
        <text>2-oxo-ATP + H2O = 2-oxo-AMP + diphosphate + H(+)</text>
        <dbReference type="Rhea" id="RHEA:67392"/>
        <dbReference type="ChEBI" id="CHEBI:15377"/>
        <dbReference type="ChEBI" id="CHEBI:15378"/>
        <dbReference type="ChEBI" id="CHEBI:33019"/>
        <dbReference type="ChEBI" id="CHEBI:71395"/>
        <dbReference type="ChEBI" id="CHEBI:172878"/>
    </reaction>
    <physiologicalReaction direction="left-to-right" evidence="15">
        <dbReference type="Rhea" id="RHEA:67393"/>
    </physiologicalReaction>
</comment>
<keyword evidence="30" id="KW-1185">Reference proteome</keyword>